<evidence type="ECO:0000256" key="5">
    <source>
        <dbReference type="ARBA" id="ARBA00023054"/>
    </source>
</evidence>
<keyword evidence="3" id="KW-0963">Cytoplasm</keyword>
<evidence type="ECO:0000313" key="10">
    <source>
        <dbReference type="EMBL" id="KAK3521767.1"/>
    </source>
</evidence>
<comment type="similarity">
    <text evidence="2">Belongs to the TACC family.</text>
</comment>
<dbReference type="InterPro" id="IPR007707">
    <property type="entry name" value="TACC_C"/>
</dbReference>
<dbReference type="AlphaFoldDB" id="A0AAE0QJI3"/>
<dbReference type="GO" id="GO:0021987">
    <property type="term" value="P:cerebral cortex development"/>
    <property type="evidence" value="ECO:0007669"/>
    <property type="project" value="TreeGrafter"/>
</dbReference>
<name>A0AAE0QJI3_9TELE</name>
<feature type="compositionally biased region" description="Basic and acidic residues" evidence="8">
    <location>
        <begin position="179"/>
        <end position="205"/>
    </location>
</feature>
<evidence type="ECO:0000313" key="11">
    <source>
        <dbReference type="Proteomes" id="UP001274896"/>
    </source>
</evidence>
<feature type="compositionally biased region" description="Acidic residues" evidence="8">
    <location>
        <begin position="35"/>
        <end position="56"/>
    </location>
</feature>
<dbReference type="PANTHER" id="PTHR13924:SF12">
    <property type="entry name" value="TRANSFORMING ACIDIC COILED-COIL-CONTAINING PROTEIN 1"/>
    <property type="match status" value="1"/>
</dbReference>
<accession>A0AAE0QJI3</accession>
<organism evidence="10 11">
    <name type="scientific">Hemibagrus guttatus</name>
    <dbReference type="NCBI Taxonomy" id="175788"/>
    <lineage>
        <taxon>Eukaryota</taxon>
        <taxon>Metazoa</taxon>
        <taxon>Chordata</taxon>
        <taxon>Craniata</taxon>
        <taxon>Vertebrata</taxon>
        <taxon>Euteleostomi</taxon>
        <taxon>Actinopterygii</taxon>
        <taxon>Neopterygii</taxon>
        <taxon>Teleostei</taxon>
        <taxon>Ostariophysi</taxon>
        <taxon>Siluriformes</taxon>
        <taxon>Bagridae</taxon>
        <taxon>Hemibagrus</taxon>
    </lineage>
</organism>
<evidence type="ECO:0000256" key="1">
    <source>
        <dbReference type="ARBA" id="ARBA00004245"/>
    </source>
</evidence>
<dbReference type="PANTHER" id="PTHR13924">
    <property type="entry name" value="TRANSFORMING ACIDIC COILED-COIL CONTAINING PROTEIN 1/2"/>
    <property type="match status" value="1"/>
</dbReference>
<feature type="region of interest" description="Disordered" evidence="8">
    <location>
        <begin position="32"/>
        <end position="107"/>
    </location>
</feature>
<proteinExistence type="inferred from homology"/>
<reference evidence="10" key="1">
    <citation type="submission" date="2023-06" db="EMBL/GenBank/DDBJ databases">
        <title>Male Hemibagrus guttatus genome.</title>
        <authorList>
            <person name="Bian C."/>
        </authorList>
    </citation>
    <scope>NUCLEOTIDE SEQUENCE</scope>
    <source>
        <strain evidence="10">Male_cb2023</strain>
        <tissue evidence="10">Muscle</tissue>
    </source>
</reference>
<dbReference type="GO" id="GO:0005737">
    <property type="term" value="C:cytoplasm"/>
    <property type="evidence" value="ECO:0007669"/>
    <property type="project" value="TreeGrafter"/>
</dbReference>
<gene>
    <name evidence="10" type="ORF">QTP70_016225</name>
</gene>
<dbReference type="GO" id="GO:0005856">
    <property type="term" value="C:cytoskeleton"/>
    <property type="evidence" value="ECO:0007669"/>
    <property type="project" value="UniProtKB-SubCell"/>
</dbReference>
<feature type="compositionally biased region" description="Basic and acidic residues" evidence="8">
    <location>
        <begin position="344"/>
        <end position="369"/>
    </location>
</feature>
<dbReference type="EMBL" id="JAUCMX010000015">
    <property type="protein sequence ID" value="KAK3521767.1"/>
    <property type="molecule type" value="Genomic_DNA"/>
</dbReference>
<keyword evidence="11" id="KW-1185">Reference proteome</keyword>
<dbReference type="Proteomes" id="UP001274896">
    <property type="component" value="Unassembled WGS sequence"/>
</dbReference>
<feature type="compositionally biased region" description="Acidic residues" evidence="8">
    <location>
        <begin position="206"/>
        <end position="219"/>
    </location>
</feature>
<comment type="caution">
    <text evidence="10">The sequence shown here is derived from an EMBL/GenBank/DDBJ whole genome shotgun (WGS) entry which is preliminary data.</text>
</comment>
<evidence type="ECO:0000256" key="4">
    <source>
        <dbReference type="ARBA" id="ARBA00022553"/>
    </source>
</evidence>
<feature type="compositionally biased region" description="Polar residues" evidence="8">
    <location>
        <begin position="223"/>
        <end position="233"/>
    </location>
</feature>
<evidence type="ECO:0000256" key="6">
    <source>
        <dbReference type="ARBA" id="ARBA00023212"/>
    </source>
</evidence>
<evidence type="ECO:0000259" key="9">
    <source>
        <dbReference type="Pfam" id="PF05010"/>
    </source>
</evidence>
<keyword evidence="6" id="KW-0206">Cytoskeleton</keyword>
<dbReference type="FunFam" id="1.20.5.1700:FF:000001">
    <property type="entry name" value="Transforming acidic coiled-coil-containing protein 1 isoform 2"/>
    <property type="match status" value="1"/>
</dbReference>
<feature type="coiled-coil region" evidence="7">
    <location>
        <begin position="626"/>
        <end position="710"/>
    </location>
</feature>
<evidence type="ECO:0000256" key="3">
    <source>
        <dbReference type="ARBA" id="ARBA00022490"/>
    </source>
</evidence>
<dbReference type="InterPro" id="IPR039915">
    <property type="entry name" value="TACC"/>
</dbReference>
<keyword evidence="4" id="KW-0597">Phosphoprotein</keyword>
<sequence>MIVLKAELKSTNKEMSWLSPVQWAKWTWSAMKGAEEDELEENDIQNGELEEDEEEERSQSFRQVISHDSMTKDQDSDSEGQFETPETESPVHQPQTPPTIHIAEEDVVPITVTSELKLTNQDKCPKPDTDDLDCNTILPEVPKMKSSLIPESTEMEPVTPSPVNVDDIPLPKKPYTFEVETKLQDEDDAESQKRGSKTETVRNEEPADTEPGQETDDVPLPENSHSLEQTTQFKDNDGESKKSLSQKRGNKPGSKPASKKQKPKTTVGENDTHTPLNVDDIPLPTTFNFVPSQWDDPDFDPFGGKNKVRNSPKLPKASYDFNLDNFDDSMDAFKPSNKIIESSDSERASEEKTKEDQSKERPLVEDKKVRQSPKKNKDKIITCAGSYKLCMGKTNTCFSQDTNTCKVQKYENTSLVLDVCKQVEEEKEEPVRHATDEEKLASTCTMQKHDKTANMSKTEDDLELAKKDHFPEKEICTPSESLEKASPNLDSIALTEMDKAAVLTLIREEELTQWKKLDNHKEIEANEWKRKYEESRMEVLEMRKIVAEYEKTVAQMIEDEQRTNMGSQKSVQQLIAERDQALSDLNSVERSLSDLFRRYENLKTVLEGFKKHNGVPLNEEVLKKCAQEYLARIKQEEQRYNVLKIHAEEKLDKANEEIAQVRARANAECVALNASLRKEQMKVESLDRALEQKNQEIEELTKICDELIAKLGTTN</sequence>
<protein>
    <recommendedName>
        <fullName evidence="9">Transforming acidic coiled-coil-containing protein C-terminal domain-containing protein</fullName>
    </recommendedName>
</protein>
<keyword evidence="5 7" id="KW-0175">Coiled coil</keyword>
<feature type="domain" description="Transforming acidic coiled-coil-containing protein C-terminal" evidence="9">
    <location>
        <begin position="511"/>
        <end position="708"/>
    </location>
</feature>
<comment type="subcellular location">
    <subcellularLocation>
        <location evidence="1">Cytoplasm</location>
        <location evidence="1">Cytoskeleton</location>
    </subcellularLocation>
</comment>
<dbReference type="Pfam" id="PF05010">
    <property type="entry name" value="TACC_C"/>
    <property type="match status" value="1"/>
</dbReference>
<evidence type="ECO:0000256" key="7">
    <source>
        <dbReference type="SAM" id="Coils"/>
    </source>
</evidence>
<dbReference type="Gene3D" id="1.20.5.1700">
    <property type="match status" value="1"/>
</dbReference>
<dbReference type="GO" id="GO:0007052">
    <property type="term" value="P:mitotic spindle organization"/>
    <property type="evidence" value="ECO:0007669"/>
    <property type="project" value="InterPro"/>
</dbReference>
<evidence type="ECO:0000256" key="8">
    <source>
        <dbReference type="SAM" id="MobiDB-lite"/>
    </source>
</evidence>
<evidence type="ECO:0000256" key="2">
    <source>
        <dbReference type="ARBA" id="ARBA00009423"/>
    </source>
</evidence>
<dbReference type="GO" id="GO:0007097">
    <property type="term" value="P:nuclear migration"/>
    <property type="evidence" value="ECO:0007669"/>
    <property type="project" value="TreeGrafter"/>
</dbReference>
<feature type="region of interest" description="Disordered" evidence="8">
    <location>
        <begin position="146"/>
        <end position="375"/>
    </location>
</feature>